<feature type="region of interest" description="Disordered" evidence="7">
    <location>
        <begin position="1572"/>
        <end position="1596"/>
    </location>
</feature>
<feature type="region of interest" description="Disordered" evidence="7">
    <location>
        <begin position="563"/>
        <end position="599"/>
    </location>
</feature>
<dbReference type="Pfam" id="PF24598">
    <property type="entry name" value="DOP1_C"/>
    <property type="match status" value="1"/>
</dbReference>
<dbReference type="GO" id="GO:0005802">
    <property type="term" value="C:trans-Golgi network"/>
    <property type="evidence" value="ECO:0007669"/>
    <property type="project" value="TreeGrafter"/>
</dbReference>
<dbReference type="GO" id="GO:0005768">
    <property type="term" value="C:endosome"/>
    <property type="evidence" value="ECO:0007669"/>
    <property type="project" value="TreeGrafter"/>
</dbReference>
<feature type="domain" description="DOP1-like TPR" evidence="11">
    <location>
        <begin position="1321"/>
        <end position="1703"/>
    </location>
</feature>
<evidence type="ECO:0000313" key="13">
    <source>
        <dbReference type="Proteomes" id="UP001378592"/>
    </source>
</evidence>
<dbReference type="Proteomes" id="UP001378592">
    <property type="component" value="Unassembled WGS sequence"/>
</dbReference>
<evidence type="ECO:0000256" key="2">
    <source>
        <dbReference type="ARBA" id="ARBA00022448"/>
    </source>
</evidence>
<dbReference type="InterPro" id="IPR007249">
    <property type="entry name" value="DOP1_N"/>
</dbReference>
<name>A0AAN9Z1K5_9ORTH</name>
<evidence type="ECO:0000259" key="11">
    <source>
        <dbReference type="Pfam" id="PF24601"/>
    </source>
</evidence>
<dbReference type="Pfam" id="PF04118">
    <property type="entry name" value="Dopey_N"/>
    <property type="match status" value="1"/>
</dbReference>
<proteinExistence type="inferred from homology"/>
<comment type="subcellular location">
    <subcellularLocation>
        <location evidence="1">Golgi apparatus membrane</location>
        <topology evidence="1">Peripheral membrane protein</topology>
    </subcellularLocation>
</comment>
<comment type="similarity">
    <text evidence="6">Belongs to the DOP1 family.</text>
</comment>
<keyword evidence="5" id="KW-0472">Membrane</keyword>
<keyword evidence="13" id="KW-1185">Reference proteome</keyword>
<feature type="compositionally biased region" description="Polar residues" evidence="7">
    <location>
        <begin position="1200"/>
        <end position="1212"/>
    </location>
</feature>
<feature type="compositionally biased region" description="Low complexity" evidence="7">
    <location>
        <begin position="1576"/>
        <end position="1592"/>
    </location>
</feature>
<feature type="compositionally biased region" description="Polar residues" evidence="7">
    <location>
        <begin position="563"/>
        <end position="578"/>
    </location>
</feature>
<reference evidence="12 13" key="1">
    <citation type="submission" date="2024-03" db="EMBL/GenBank/DDBJ databases">
        <title>The genome assembly and annotation of the cricket Gryllus longicercus Weissman &amp; Gray.</title>
        <authorList>
            <person name="Szrajer S."/>
            <person name="Gray D."/>
            <person name="Ylla G."/>
        </authorList>
    </citation>
    <scope>NUCLEOTIDE SEQUENCE [LARGE SCALE GENOMIC DNA]</scope>
    <source>
        <strain evidence="12">DAG 2021-001</strain>
        <tissue evidence="12">Whole body minus gut</tissue>
    </source>
</reference>
<dbReference type="GO" id="GO:0015031">
    <property type="term" value="P:protein transport"/>
    <property type="evidence" value="ECO:0007669"/>
    <property type="project" value="UniProtKB-KW"/>
</dbReference>
<dbReference type="GO" id="GO:0005829">
    <property type="term" value="C:cytosol"/>
    <property type="evidence" value="ECO:0007669"/>
    <property type="project" value="GOC"/>
</dbReference>
<dbReference type="PANTHER" id="PTHR14042">
    <property type="entry name" value="DOPEY-RELATED"/>
    <property type="match status" value="1"/>
</dbReference>
<keyword evidence="2" id="KW-0813">Transport</keyword>
<dbReference type="InterPro" id="IPR056459">
    <property type="entry name" value="TPR_DOP1"/>
</dbReference>
<evidence type="ECO:0000256" key="6">
    <source>
        <dbReference type="ARBA" id="ARBA00046326"/>
    </source>
</evidence>
<dbReference type="EMBL" id="JAZDUA010000199">
    <property type="protein sequence ID" value="KAK7864583.1"/>
    <property type="molecule type" value="Genomic_DNA"/>
</dbReference>
<keyword evidence="3" id="KW-0653">Protein transport</keyword>
<feature type="domain" description="DOP1-like C-terminal" evidence="10">
    <location>
        <begin position="1943"/>
        <end position="2395"/>
    </location>
</feature>
<keyword evidence="4" id="KW-0333">Golgi apparatus</keyword>
<evidence type="ECO:0000256" key="1">
    <source>
        <dbReference type="ARBA" id="ARBA00004395"/>
    </source>
</evidence>
<dbReference type="InterPro" id="IPR056458">
    <property type="entry name" value="TPR_DOP1_M"/>
</dbReference>
<dbReference type="GO" id="GO:0006895">
    <property type="term" value="P:Golgi to endosome transport"/>
    <property type="evidence" value="ECO:0007669"/>
    <property type="project" value="InterPro"/>
</dbReference>
<evidence type="ECO:0000256" key="4">
    <source>
        <dbReference type="ARBA" id="ARBA00023034"/>
    </source>
</evidence>
<accession>A0AAN9Z1K5</accession>
<dbReference type="Pfam" id="PF24597">
    <property type="entry name" value="TPR_DOP1_M"/>
    <property type="match status" value="1"/>
</dbReference>
<evidence type="ECO:0000259" key="9">
    <source>
        <dbReference type="Pfam" id="PF24597"/>
    </source>
</evidence>
<dbReference type="Pfam" id="PF24601">
    <property type="entry name" value="TPR_DOP1"/>
    <property type="match status" value="1"/>
</dbReference>
<comment type="caution">
    <text evidence="12">The sequence shown here is derived from an EMBL/GenBank/DDBJ whole genome shotgun (WGS) entry which is preliminary data.</text>
</comment>
<feature type="compositionally biased region" description="Low complexity" evidence="7">
    <location>
        <begin position="1225"/>
        <end position="1238"/>
    </location>
</feature>
<dbReference type="InterPro" id="IPR040314">
    <property type="entry name" value="DOP1"/>
</dbReference>
<feature type="domain" description="DOP1 N-terminal" evidence="8">
    <location>
        <begin position="14"/>
        <end position="299"/>
    </location>
</feature>
<evidence type="ECO:0000259" key="8">
    <source>
        <dbReference type="Pfam" id="PF04118"/>
    </source>
</evidence>
<evidence type="ECO:0000259" key="10">
    <source>
        <dbReference type="Pfam" id="PF24598"/>
    </source>
</evidence>
<evidence type="ECO:0000313" key="12">
    <source>
        <dbReference type="EMBL" id="KAK7864583.1"/>
    </source>
</evidence>
<evidence type="ECO:0000256" key="3">
    <source>
        <dbReference type="ARBA" id="ARBA00022927"/>
    </source>
</evidence>
<gene>
    <name evidence="12" type="ORF">R5R35_003176</name>
</gene>
<dbReference type="InterPro" id="IPR056457">
    <property type="entry name" value="DOP1_C"/>
</dbReference>
<sequence length="2426" mass="266842">MGSIAMEEYELMKDSKYRVYVSAVDKALKNFEYTSEWADLISALGKLNKVLLNYMKFPVIPRRIKISKRLAQCMHPALPSGVHLKALETYDIIFKCMGTNRLSHELFIYSAGLFPLLGHAAMNVRPSLLTVYETHFVPLGERLRPGLSGFLSGVLPGLEEGSDHFERTTSLLEKVCEGVGPPHFYGCLWDCLAANTGIRLPAISFVLSHFNKKLSMEDQLYIMGTNIDVMVSALCAGVQDGSVLVQRSALDLLLVGFPMHNSQLVRSDMVRLVTAALVTILRRDMSLNRRLFAWLLGSEVNTSLLGAEHPLVKRPSSNSNYFDMYSRDMLIQAVKITLSQGLGQNPPDVRPYRLLVSLLDKQDIGPIILDDILFEVFRTLYLSCGDNDRTVGNGSAPTGSRSSSQEILKAANLLFSSLEPCYIWQYTGTLFSNACQSQPSNTNSLSQSSENSESSETRSSKGHVRPVGSGPPDLEEVCTLTEFLLDSVSLEAYVETPGEHLPGLFLYIVTQLTEGCGSISPSEVARALQLCAKILTRVQPPVLTVSTEPNRIPCDVREPKSLSNVSLESSPVSENTGPSLEHRSKSTSDLATEGAKVKNKSSRVKKLNAKLRLRQSKGSPLLLSVQPLESEPVTIENNLLDTPLRASTGNLDDLDNLERDDNCDSQVSAKGPENEAISIAVPSRQQSLLEQCLRQYEQFYVKFVGGQGVISGELVNQMFSELLVSHPRETDAERTEKLEALLSGDVPPNAWCIVSTRKFIPVVSKREGYEQWEEPMRVACSLLVELSTFPNYCLPDTGTLVNGCGDNSVDALPEWLRVLVVLACSLTATPSLQLLAIGTLLDLMSLVRVPDGGVGPAAAGGTTPVVMVPLLKSWQLHFLEYRTCAVEVLARALWQHLGQLEPHLQMNCVELLHQLHNVLPASDAVEDIIGEALTQDGDDKKMEALQHFSLLWHLGRELEAKSGSSRTLRTFDRSLLKMLDHLQRPESCPLRLQAQAWLLHSLVRGDVARLLDPLLLLLLEPNTARLSVLHVSIQHSNTVVSGGDARTADGPDERASARIYAISSVDGNVIYHVSEDNSHRSGQQRMANDDPVRAKRIFAVTTLVGGDSAKHYITEKTPHLREIDFPTSFLARQNISVFVNPFAASHVSESAPEDECIPETRERSASMPDFLRHATRLHPPGRSLSGSTSEDAGPVEETEITASFQSRCTSDPDSPRERSAENDGSDSSSSSTEGADGSQGRSWSAVDDVLGEPEESTAAEDYFKNSAESSSVNVVQDILKEVLDKVAKQCAEDNEVRPNAGRPMSSGSLPATSVTTAVGVHPLHSHMLLYCGVYDSGRALYALRTLRAVLLTHARMFLCAAAATGLAGQQTAGRRAAGLQVLLARHRKSVFGRSFHGDLASLAMGEYSAAYRSSMYLEVLMSVCLYYSRSFYPNLGQMRLTPEEIAGNRQVQLASAELLMLICSELIVIVRDSGRGFACYLADLLVRCKVQKVVLHCVVASVYDMSCVGVKPSRRTFTEEIVSFNDPVIEHTDSVSKCRFRSSEHSEGFQIQLLRLLLALLMLEHQVSLQKGEDATTTPTTKESKESSTPTKNPHQKYTAGVAIPEQPMFLSGILSALKMEHMRHLHQQWTALVTSALPFMGSALTPVVMSVVSQLCCNLEKLSQFYNTQGHSGTEMICCLPPDYTVTQLESLTLLSHYCLLDSAQQQSHAFSQPLLGGVGSAGVGAPGAGPGQVFSNLVHVFMPSPLQETSTAKDKPGGLQDTLMTARLTMLSNLPRILASVASLWQAVLGTSEREQPSCVLGSARVVKHQLLELLSPISLHHGPYFLAAVAVAWQDRRPLSSSSVKVVPVAGPEQQVLVSLVGALRVLPMDTLVQTVHSVLRQPPPIQGAKQDLSLEVSLLELFYCCLKGCAGVQLAESWGSLLPLLRDGLTLSPPAQFLLLAVLSEYVHRCPPLAERKDQRDLQDITAKLVESCAQIAGACLEQTTWLRRNLAVREEEPVVPAGRDKDNGGVATTSLAAQFSVQAQSVLAELLAPLLDVSYGSQEKEKVVALLTALMYNITPYLKNHTRRNVPSFQACSQLLASLSSYQYTRKAWRKDVFDLLLDPSLFQMEAHCLPLWRTIVDNLMTHDNTTFRDLMSRVSLAQSGSLSIFSSREQEYEQRAQLLKRLAFVLLCSEMDQYHKYMPEIQERLADSLRLPQVVPNVQAQVFLCFRVLLLRMSSQHVTSLWPIIISELVQVFLHIEQELSTDSEEFSSHIRLLSALDSSWVVNSNNGLHAHGHPAWLQLQLSAAKLLDLALALPAHRLPQFQMYRWAFVGGSECPSLNNNQPHDEPARSPDFVPHVARIARLMDTKFGGVVDPLPRLPGQLLLRSSSIHTMQELHPFFTSLSTFSTSPTLPEWSSSLGQLEAALETDFLERLPNK</sequence>
<dbReference type="PANTHER" id="PTHR14042:SF24">
    <property type="entry name" value="PROTEIN DOPEY-1 HOMOLOG"/>
    <property type="match status" value="1"/>
</dbReference>
<protein>
    <submittedName>
        <fullName evidence="12">Uncharacterized protein</fullName>
    </submittedName>
</protein>
<dbReference type="GO" id="GO:0000139">
    <property type="term" value="C:Golgi membrane"/>
    <property type="evidence" value="ECO:0007669"/>
    <property type="project" value="UniProtKB-SubCell"/>
</dbReference>
<feature type="domain" description="DOP1-like middle TPR" evidence="9">
    <location>
        <begin position="321"/>
        <end position="544"/>
    </location>
</feature>
<feature type="compositionally biased region" description="Low complexity" evidence="7">
    <location>
        <begin position="441"/>
        <end position="454"/>
    </location>
</feature>
<evidence type="ECO:0000256" key="5">
    <source>
        <dbReference type="ARBA" id="ARBA00023136"/>
    </source>
</evidence>
<feature type="region of interest" description="Disordered" evidence="7">
    <location>
        <begin position="441"/>
        <end position="473"/>
    </location>
</feature>
<feature type="region of interest" description="Disordered" evidence="7">
    <location>
        <begin position="1147"/>
        <end position="1257"/>
    </location>
</feature>
<evidence type="ECO:0000256" key="7">
    <source>
        <dbReference type="SAM" id="MobiDB-lite"/>
    </source>
</evidence>
<organism evidence="12 13">
    <name type="scientific">Gryllus longicercus</name>
    <dbReference type="NCBI Taxonomy" id="2509291"/>
    <lineage>
        <taxon>Eukaryota</taxon>
        <taxon>Metazoa</taxon>
        <taxon>Ecdysozoa</taxon>
        <taxon>Arthropoda</taxon>
        <taxon>Hexapoda</taxon>
        <taxon>Insecta</taxon>
        <taxon>Pterygota</taxon>
        <taxon>Neoptera</taxon>
        <taxon>Polyneoptera</taxon>
        <taxon>Orthoptera</taxon>
        <taxon>Ensifera</taxon>
        <taxon>Gryllidea</taxon>
        <taxon>Grylloidea</taxon>
        <taxon>Gryllidae</taxon>
        <taxon>Gryllinae</taxon>
        <taxon>Gryllus</taxon>
    </lineage>
</organism>